<dbReference type="InterPro" id="IPR009790">
    <property type="entry name" value="TMEM106"/>
</dbReference>
<dbReference type="Pfam" id="PF07092">
    <property type="entry name" value="TMEM106"/>
    <property type="match status" value="1"/>
</dbReference>
<dbReference type="GO" id="GO:0012505">
    <property type="term" value="C:endomembrane system"/>
    <property type="evidence" value="ECO:0007669"/>
    <property type="project" value="UniProtKB-SubCell"/>
</dbReference>
<dbReference type="Proteomes" id="UP000001593">
    <property type="component" value="Unassembled WGS sequence"/>
</dbReference>
<name>A7RHY5_NEMVE</name>
<feature type="domain" description="Transmembrane protein 106 C-terminal" evidence="7">
    <location>
        <begin position="110"/>
        <end position="248"/>
    </location>
</feature>
<keyword evidence="10" id="KW-1185">Reference proteome</keyword>
<keyword evidence="4 6" id="KW-1133">Transmembrane helix</keyword>
<dbReference type="EMBL" id="DS469511">
    <property type="protein sequence ID" value="EDO48936.1"/>
    <property type="molecule type" value="Genomic_DNA"/>
</dbReference>
<dbReference type="eggNOG" id="ENOG502RUB0">
    <property type="taxonomic scope" value="Eukaryota"/>
</dbReference>
<evidence type="ECO:0000256" key="6">
    <source>
        <dbReference type="SAM" id="Phobius"/>
    </source>
</evidence>
<dbReference type="PhylomeDB" id="A7RHY5"/>
<dbReference type="PANTHER" id="PTHR28556">
    <property type="entry name" value="TRANSMEMBRANE PROTEIN 106B"/>
    <property type="match status" value="1"/>
</dbReference>
<sequence length="259" mass="29111">MTCSDLQFKMFTSGEEFPSDRYQTSPNGVVNSSYMSFPYEDTEESHLIRTKKCPTCGGSGRLTSEQENDLVALIPVRDRRLKPRRTVLYLMIAILLCSTLASVTIALLFPRDVTFTLLGTIPVNITIKQSNATTPFIVIQNTLEVKNPNFFEVSLSALNQQVTWDEHYVVADVSFGNQSVVIPRRSSKKVLRNVTTFYEGVEGSKVRKVCCSFFSYNMLLVIDSTATASGLTLSQSLSNREYKFVDCVQSGDKWWDNCV</sequence>
<dbReference type="KEGG" id="nve:5521314"/>
<comment type="similarity">
    <text evidence="2">Belongs to the TMEM106 family.</text>
</comment>
<dbReference type="OMA" id="FGHSEQT"/>
<organism evidence="9 10">
    <name type="scientific">Nematostella vectensis</name>
    <name type="common">Starlet sea anemone</name>
    <dbReference type="NCBI Taxonomy" id="45351"/>
    <lineage>
        <taxon>Eukaryota</taxon>
        <taxon>Metazoa</taxon>
        <taxon>Cnidaria</taxon>
        <taxon>Anthozoa</taxon>
        <taxon>Hexacorallia</taxon>
        <taxon>Actiniaria</taxon>
        <taxon>Edwardsiidae</taxon>
        <taxon>Nematostella</taxon>
    </lineage>
</organism>
<evidence type="ECO:0000259" key="8">
    <source>
        <dbReference type="Pfam" id="PF21002"/>
    </source>
</evidence>
<protein>
    <recommendedName>
        <fullName evidence="11">Transmembrane protein 106A</fullName>
    </recommendedName>
</protein>
<dbReference type="FunCoup" id="A7RHY5">
    <property type="interactions" value="182"/>
</dbReference>
<evidence type="ECO:0000256" key="2">
    <source>
        <dbReference type="ARBA" id="ARBA00008111"/>
    </source>
</evidence>
<dbReference type="AlphaFoldDB" id="A7RHY5"/>
<evidence type="ECO:0000256" key="4">
    <source>
        <dbReference type="ARBA" id="ARBA00022989"/>
    </source>
</evidence>
<evidence type="ECO:0000256" key="1">
    <source>
        <dbReference type="ARBA" id="ARBA00004308"/>
    </source>
</evidence>
<dbReference type="InParanoid" id="A7RHY5"/>
<reference evidence="9 10" key="1">
    <citation type="journal article" date="2007" name="Science">
        <title>Sea anemone genome reveals ancestral eumetazoan gene repertoire and genomic organization.</title>
        <authorList>
            <person name="Putnam N.H."/>
            <person name="Srivastava M."/>
            <person name="Hellsten U."/>
            <person name="Dirks B."/>
            <person name="Chapman J."/>
            <person name="Salamov A."/>
            <person name="Terry A."/>
            <person name="Shapiro H."/>
            <person name="Lindquist E."/>
            <person name="Kapitonov V.V."/>
            <person name="Jurka J."/>
            <person name="Genikhovich G."/>
            <person name="Grigoriev I.V."/>
            <person name="Lucas S.M."/>
            <person name="Steele R.E."/>
            <person name="Finnerty J.R."/>
            <person name="Technau U."/>
            <person name="Martindale M.Q."/>
            <person name="Rokhsar D.S."/>
        </authorList>
    </citation>
    <scope>NUCLEOTIDE SEQUENCE [LARGE SCALE GENOMIC DNA]</scope>
    <source>
        <strain evidence="10">CH2 X CH6</strain>
    </source>
</reference>
<keyword evidence="5 6" id="KW-0472">Membrane</keyword>
<feature type="transmembrane region" description="Helical" evidence="6">
    <location>
        <begin position="87"/>
        <end position="109"/>
    </location>
</feature>
<dbReference type="Pfam" id="PF21002">
    <property type="entry name" value="TMEM106_N"/>
    <property type="match status" value="1"/>
</dbReference>
<evidence type="ECO:0008006" key="11">
    <source>
        <dbReference type="Google" id="ProtNLM"/>
    </source>
</evidence>
<dbReference type="OrthoDB" id="508875at2759"/>
<gene>
    <name evidence="9" type="ORF">NEMVEDRAFT_v1g238404</name>
</gene>
<evidence type="ECO:0000313" key="10">
    <source>
        <dbReference type="Proteomes" id="UP000001593"/>
    </source>
</evidence>
<proteinExistence type="inferred from homology"/>
<dbReference type="InterPro" id="IPR048509">
    <property type="entry name" value="TMEM106_C"/>
</dbReference>
<feature type="domain" description="Transmembrane protein 106 N-terminal" evidence="8">
    <location>
        <begin position="30"/>
        <end position="86"/>
    </location>
</feature>
<dbReference type="STRING" id="45351.A7RHY5"/>
<keyword evidence="3 6" id="KW-0812">Transmembrane</keyword>
<dbReference type="InterPro" id="IPR048511">
    <property type="entry name" value="TMEM106_N"/>
</dbReference>
<evidence type="ECO:0000256" key="3">
    <source>
        <dbReference type="ARBA" id="ARBA00022692"/>
    </source>
</evidence>
<comment type="subcellular location">
    <subcellularLocation>
        <location evidence="1">Endomembrane system</location>
    </subcellularLocation>
</comment>
<dbReference type="HOGENOM" id="CLU_089337_2_0_1"/>
<evidence type="ECO:0000313" key="9">
    <source>
        <dbReference type="EMBL" id="EDO48936.1"/>
    </source>
</evidence>
<evidence type="ECO:0000256" key="5">
    <source>
        <dbReference type="ARBA" id="ARBA00023136"/>
    </source>
</evidence>
<evidence type="ECO:0000259" key="7">
    <source>
        <dbReference type="Pfam" id="PF07092"/>
    </source>
</evidence>
<accession>A7RHY5</accession>
<dbReference type="PANTHER" id="PTHR28556:SF4">
    <property type="entry name" value="TRANSMEMBRANE PROTEIN 106A"/>
    <property type="match status" value="1"/>
</dbReference>